<dbReference type="EMBL" id="JAAAIP010000008">
    <property type="protein sequence ID" value="KAG0329953.1"/>
    <property type="molecule type" value="Genomic_DNA"/>
</dbReference>
<keyword evidence="1" id="KW-0175">Coiled coil</keyword>
<sequence length="271" mass="31212">MKQKGHVFTLEQEKYIARLLSVPETWQLLDGPGEKNSHHRPKTEVRAEIALKVSDKFSTEGKELMLDGAQIKNKIESMKKVWKKANALFKKAGNGELPANTLEARVLQACHFYYILAKVWSSSWSISPRKSVHLTGNLTHSVLDMGDDSSEESDGQDTIVAVSDTNEVQQGTGIIIEQRMSPSPATQLKRRRNDFPAYTDFLQVMARSTREDYKVKQRRPGLDERKDQWEDRLMQLQTEKLEFDMEIERKSNELRLQKINNQVQEEAKRVP</sequence>
<feature type="coiled-coil region" evidence="1">
    <location>
        <begin position="219"/>
        <end position="269"/>
    </location>
</feature>
<comment type="caution">
    <text evidence="2">The sequence shown here is derived from an EMBL/GenBank/DDBJ whole genome shotgun (WGS) entry which is preliminary data.</text>
</comment>
<dbReference type="AlphaFoldDB" id="A0A9P6RWX3"/>
<protein>
    <submittedName>
        <fullName evidence="2">Uncharacterized protein</fullName>
    </submittedName>
</protein>
<name>A0A9P6RWX3_9FUNG</name>
<proteinExistence type="predicted"/>
<gene>
    <name evidence="2" type="ORF">BGZ99_009397</name>
</gene>
<reference evidence="2" key="1">
    <citation type="journal article" date="2020" name="Fungal Divers.">
        <title>Resolving the Mortierellaceae phylogeny through synthesis of multi-gene phylogenetics and phylogenomics.</title>
        <authorList>
            <person name="Vandepol N."/>
            <person name="Liber J."/>
            <person name="Desiro A."/>
            <person name="Na H."/>
            <person name="Kennedy M."/>
            <person name="Barry K."/>
            <person name="Grigoriev I.V."/>
            <person name="Miller A.N."/>
            <person name="O'Donnell K."/>
            <person name="Stajich J.E."/>
            <person name="Bonito G."/>
        </authorList>
    </citation>
    <scope>NUCLEOTIDE SEQUENCE</scope>
    <source>
        <strain evidence="2">REB-010B</strain>
    </source>
</reference>
<evidence type="ECO:0000256" key="1">
    <source>
        <dbReference type="SAM" id="Coils"/>
    </source>
</evidence>
<evidence type="ECO:0000313" key="3">
    <source>
        <dbReference type="Proteomes" id="UP000738325"/>
    </source>
</evidence>
<evidence type="ECO:0000313" key="2">
    <source>
        <dbReference type="EMBL" id="KAG0329953.1"/>
    </source>
</evidence>
<accession>A0A9P6RWX3</accession>
<dbReference type="Proteomes" id="UP000738325">
    <property type="component" value="Unassembled WGS sequence"/>
</dbReference>
<dbReference type="OrthoDB" id="2445767at2759"/>
<organism evidence="2 3">
    <name type="scientific">Dissophora globulifera</name>
    <dbReference type="NCBI Taxonomy" id="979702"/>
    <lineage>
        <taxon>Eukaryota</taxon>
        <taxon>Fungi</taxon>
        <taxon>Fungi incertae sedis</taxon>
        <taxon>Mucoromycota</taxon>
        <taxon>Mortierellomycotina</taxon>
        <taxon>Mortierellomycetes</taxon>
        <taxon>Mortierellales</taxon>
        <taxon>Mortierellaceae</taxon>
        <taxon>Dissophora</taxon>
    </lineage>
</organism>
<keyword evidence="3" id="KW-1185">Reference proteome</keyword>